<proteinExistence type="predicted"/>
<dbReference type="RefSeq" id="XP_001884032.1">
    <property type="nucleotide sequence ID" value="XM_001883997.1"/>
</dbReference>
<organism evidence="3">
    <name type="scientific">Laccaria bicolor (strain S238N-H82 / ATCC MYA-4686)</name>
    <name type="common">Bicoloured deceiver</name>
    <name type="synonym">Laccaria laccata var. bicolor</name>
    <dbReference type="NCBI Taxonomy" id="486041"/>
    <lineage>
        <taxon>Eukaryota</taxon>
        <taxon>Fungi</taxon>
        <taxon>Dikarya</taxon>
        <taxon>Basidiomycota</taxon>
        <taxon>Agaricomycotina</taxon>
        <taxon>Agaricomycetes</taxon>
        <taxon>Agaricomycetidae</taxon>
        <taxon>Agaricales</taxon>
        <taxon>Agaricineae</taxon>
        <taxon>Hydnangiaceae</taxon>
        <taxon>Laccaria</taxon>
    </lineage>
</organism>
<dbReference type="AlphaFoldDB" id="B0DJ79"/>
<accession>B0DJ79</accession>
<dbReference type="Proteomes" id="UP000001194">
    <property type="component" value="Unassembled WGS sequence"/>
</dbReference>
<sequence length="425" mass="48400">METVPGGSRIPTISTGFRRIPLEFLWNWKPEWLRLQPTSFRRNSMEFRHSTWNPPELMGDGKDLPSTHSKRQGHVNRNKKRQLERVLQKEGNARRVENYKARPNIRKNHISDAVPLKTKFDSTKLSIASTGYVGIRGDGSTTLYTVDQLVGPHSRFQFDYVSWTGETSIPIGDHKQRIIMGVAEAAAEAWEAARPHFKLSKKDRRHRRGKYLTRNMGILHGGGQTQPGILQQDPSEVELMESLRKHEAFVRLAGHQSGKQRSSPFKHFHSASELIAILSTWAPRLHKYYANPLQVLLDHNDQLQQNFDSSVFASCCFNLGPQTKGGHLVLWDLWLVIEFPARSTILVPSAAVTHSNTPIQPGERRYSFTQFTAGGLIRWVDYGFQKKEVYLDGLLEEERNTEELKASEQLSMGLSPLQSPILGYL</sequence>
<feature type="region of interest" description="Disordered" evidence="1">
    <location>
        <begin position="51"/>
        <end position="78"/>
    </location>
</feature>
<evidence type="ECO:0000313" key="2">
    <source>
        <dbReference type="EMBL" id="EDR05474.1"/>
    </source>
</evidence>
<dbReference type="OrthoDB" id="3202607at2759"/>
<gene>
    <name evidence="2" type="ORF">LACBIDRAFT_329780</name>
</gene>
<dbReference type="GeneID" id="6079582"/>
<keyword evidence="3" id="KW-1185">Reference proteome</keyword>
<dbReference type="STRING" id="486041.B0DJ79"/>
<feature type="compositionally biased region" description="Basic residues" evidence="1">
    <location>
        <begin position="68"/>
        <end position="78"/>
    </location>
</feature>
<evidence type="ECO:0000313" key="3">
    <source>
        <dbReference type="Proteomes" id="UP000001194"/>
    </source>
</evidence>
<evidence type="ECO:0000256" key="1">
    <source>
        <dbReference type="SAM" id="MobiDB-lite"/>
    </source>
</evidence>
<name>B0DJ79_LACBS</name>
<dbReference type="InParanoid" id="B0DJ79"/>
<reference evidence="2 3" key="1">
    <citation type="journal article" date="2008" name="Nature">
        <title>The genome of Laccaria bicolor provides insights into mycorrhizal symbiosis.</title>
        <authorList>
            <person name="Martin F."/>
            <person name="Aerts A."/>
            <person name="Ahren D."/>
            <person name="Brun A."/>
            <person name="Danchin E.G.J."/>
            <person name="Duchaussoy F."/>
            <person name="Gibon J."/>
            <person name="Kohler A."/>
            <person name="Lindquist E."/>
            <person name="Pereda V."/>
            <person name="Salamov A."/>
            <person name="Shapiro H.J."/>
            <person name="Wuyts J."/>
            <person name="Blaudez D."/>
            <person name="Buee M."/>
            <person name="Brokstein P."/>
            <person name="Canbaeck B."/>
            <person name="Cohen D."/>
            <person name="Courty P.E."/>
            <person name="Coutinho P.M."/>
            <person name="Delaruelle C."/>
            <person name="Detter J.C."/>
            <person name="Deveau A."/>
            <person name="DiFazio S."/>
            <person name="Duplessis S."/>
            <person name="Fraissinet-Tachet L."/>
            <person name="Lucic E."/>
            <person name="Frey-Klett P."/>
            <person name="Fourrey C."/>
            <person name="Feussner I."/>
            <person name="Gay G."/>
            <person name="Grimwood J."/>
            <person name="Hoegger P.J."/>
            <person name="Jain P."/>
            <person name="Kilaru S."/>
            <person name="Labbe J."/>
            <person name="Lin Y.C."/>
            <person name="Legue V."/>
            <person name="Le Tacon F."/>
            <person name="Marmeisse R."/>
            <person name="Melayah D."/>
            <person name="Montanini B."/>
            <person name="Muratet M."/>
            <person name="Nehls U."/>
            <person name="Niculita-Hirzel H."/>
            <person name="Oudot-Le Secq M.P."/>
            <person name="Peter M."/>
            <person name="Quesneville H."/>
            <person name="Rajashekar B."/>
            <person name="Reich M."/>
            <person name="Rouhier N."/>
            <person name="Schmutz J."/>
            <person name="Yin T."/>
            <person name="Chalot M."/>
            <person name="Henrissat B."/>
            <person name="Kuees U."/>
            <person name="Lucas S."/>
            <person name="Van de Peer Y."/>
            <person name="Podila G.K."/>
            <person name="Polle A."/>
            <person name="Pukkila P.J."/>
            <person name="Richardson P.M."/>
            <person name="Rouze P."/>
            <person name="Sanders I.R."/>
            <person name="Stajich J.E."/>
            <person name="Tunlid A."/>
            <person name="Tuskan G."/>
            <person name="Grigoriev I.V."/>
        </authorList>
    </citation>
    <scope>NUCLEOTIDE SEQUENCE [LARGE SCALE GENOMIC DNA]</scope>
    <source>
        <strain evidence="3">S238N-H82 / ATCC MYA-4686</strain>
    </source>
</reference>
<dbReference type="HOGENOM" id="CLU_031314_2_1_1"/>
<dbReference type="Gene3D" id="3.60.130.30">
    <property type="match status" value="1"/>
</dbReference>
<dbReference type="KEGG" id="lbc:LACBIDRAFT_329780"/>
<protein>
    <submittedName>
        <fullName evidence="2">Predicted protein</fullName>
    </submittedName>
</protein>
<dbReference type="EMBL" id="DS547113">
    <property type="protein sequence ID" value="EDR05474.1"/>
    <property type="molecule type" value="Genomic_DNA"/>
</dbReference>